<protein>
    <recommendedName>
        <fullName evidence="3">F-box domain-containing protein</fullName>
    </recommendedName>
</protein>
<evidence type="ECO:0008006" key="3">
    <source>
        <dbReference type="Google" id="ProtNLM"/>
    </source>
</evidence>
<gene>
    <name evidence="1" type="ORF">EIP91_007353</name>
</gene>
<evidence type="ECO:0000313" key="1">
    <source>
        <dbReference type="EMBL" id="TCD71606.1"/>
    </source>
</evidence>
<dbReference type="EMBL" id="RWJN01000004">
    <property type="protein sequence ID" value="TCD71606.1"/>
    <property type="molecule type" value="Genomic_DNA"/>
</dbReference>
<comment type="caution">
    <text evidence="1">The sequence shown here is derived from an EMBL/GenBank/DDBJ whole genome shotgun (WGS) entry which is preliminary data.</text>
</comment>
<dbReference type="AlphaFoldDB" id="A0A4R0RUB5"/>
<dbReference type="InterPro" id="IPR032675">
    <property type="entry name" value="LRR_dom_sf"/>
</dbReference>
<dbReference type="Gene3D" id="3.80.10.10">
    <property type="entry name" value="Ribonuclease Inhibitor"/>
    <property type="match status" value="1"/>
</dbReference>
<proteinExistence type="predicted"/>
<organism evidence="1 2">
    <name type="scientific">Steccherinum ochraceum</name>
    <dbReference type="NCBI Taxonomy" id="92696"/>
    <lineage>
        <taxon>Eukaryota</taxon>
        <taxon>Fungi</taxon>
        <taxon>Dikarya</taxon>
        <taxon>Basidiomycota</taxon>
        <taxon>Agaricomycotina</taxon>
        <taxon>Agaricomycetes</taxon>
        <taxon>Polyporales</taxon>
        <taxon>Steccherinaceae</taxon>
        <taxon>Steccherinum</taxon>
    </lineage>
</organism>
<dbReference type="OrthoDB" id="10652922at2759"/>
<evidence type="ECO:0000313" key="2">
    <source>
        <dbReference type="Proteomes" id="UP000292702"/>
    </source>
</evidence>
<dbReference type="SUPFAM" id="SSF52047">
    <property type="entry name" value="RNI-like"/>
    <property type="match status" value="1"/>
</dbReference>
<name>A0A4R0RUB5_9APHY</name>
<sequence length="437" mass="50290">MLRPATSTPRPLLMRSLRLTVFCPSDTSPSAYVPRLTSEAIRGSLHALADIIRAARNLEDLHIDNIHNITCIHEELSEVIRSLQKLKAIHCTNVGPDEANMISNIGSPLTKISLDFEAMPPDTKFFRWDFEPMDYVLSHRNTLTELRLSNTPSYPKFSGDIVFPHLRRLTIYASGIEFIWLGDMAKELPNLKFLELRSRDPRDLDQGELRERRLENAGRNRAMGTWSSLDTLICDIEYAHALAFPCPVRYWHGVHLGYKAGLYLFRCVLEDIRPAHLDIVLDVFALSRTDIFPRSAPYVTHLNVEMCELASLCSPDELAWLEEIFESFTASLRNLSLTFLSIRFQFDEVDVYLRNLDQRKYVLALARALPTLEHVCIQFRWSQQPDGCWTITRPVEGRIRLALLGAAATMRVLENSPFAEKLCNLKEFRYWDYESSR</sequence>
<dbReference type="Proteomes" id="UP000292702">
    <property type="component" value="Unassembled WGS sequence"/>
</dbReference>
<reference evidence="1 2" key="1">
    <citation type="submission" date="2018-11" db="EMBL/GenBank/DDBJ databases">
        <title>Genome assembly of Steccherinum ochraceum LE-BIN_3174, the white-rot fungus of the Steccherinaceae family (The Residual Polyporoid clade, Polyporales, Basidiomycota).</title>
        <authorList>
            <person name="Fedorova T.V."/>
            <person name="Glazunova O.A."/>
            <person name="Landesman E.O."/>
            <person name="Moiseenko K.V."/>
            <person name="Psurtseva N.V."/>
            <person name="Savinova O.S."/>
            <person name="Shakhova N.V."/>
            <person name="Tyazhelova T.V."/>
            <person name="Vasina D.V."/>
        </authorList>
    </citation>
    <scope>NUCLEOTIDE SEQUENCE [LARGE SCALE GENOMIC DNA]</scope>
    <source>
        <strain evidence="1 2">LE-BIN_3174</strain>
    </source>
</reference>
<keyword evidence="2" id="KW-1185">Reference proteome</keyword>
<accession>A0A4R0RUB5</accession>